<reference evidence="2" key="1">
    <citation type="submission" date="2017-02" db="EMBL/GenBank/DDBJ databases">
        <authorList>
            <person name="Varghese N."/>
            <person name="Submissions S."/>
        </authorList>
    </citation>
    <scope>NUCLEOTIDE SEQUENCE [LARGE SCALE GENOMIC DNA]</scope>
    <source>
        <strain evidence="2">R11H</strain>
    </source>
</reference>
<sequence length="125" mass="13732">MSGVTTGWKLPERDREALLKRFPPRYAALVADHVTLRFGADEEASLPDDRCGEVVGRSDDGEGVEALVVRIAGKTDRGDGSHYHISWSLGPGRRAKESNDVIAARGWSEIEPPIAIALEPARWRN</sequence>
<proteinExistence type="predicted"/>
<name>A0A1T5DU70_9SPHN</name>
<gene>
    <name evidence="1" type="ORF">SAMN06295937_101662</name>
</gene>
<dbReference type="OrthoDB" id="7510933at2"/>
<dbReference type="EMBL" id="FUYP01000016">
    <property type="protein sequence ID" value="SKB75245.1"/>
    <property type="molecule type" value="Genomic_DNA"/>
</dbReference>
<organism evidence="1 2">
    <name type="scientific">Sphingopyxis flava</name>
    <dbReference type="NCBI Taxonomy" id="1507287"/>
    <lineage>
        <taxon>Bacteria</taxon>
        <taxon>Pseudomonadati</taxon>
        <taxon>Pseudomonadota</taxon>
        <taxon>Alphaproteobacteria</taxon>
        <taxon>Sphingomonadales</taxon>
        <taxon>Sphingomonadaceae</taxon>
        <taxon>Sphingopyxis</taxon>
    </lineage>
</organism>
<evidence type="ECO:0000313" key="2">
    <source>
        <dbReference type="Proteomes" id="UP000190044"/>
    </source>
</evidence>
<protein>
    <submittedName>
        <fullName evidence="1">Uncharacterized protein</fullName>
    </submittedName>
</protein>
<dbReference type="RefSeq" id="WP_079639245.1">
    <property type="nucleotide sequence ID" value="NZ_FUYP01000016.1"/>
</dbReference>
<evidence type="ECO:0000313" key="1">
    <source>
        <dbReference type="EMBL" id="SKB75245.1"/>
    </source>
</evidence>
<dbReference type="Proteomes" id="UP000190044">
    <property type="component" value="Unassembled WGS sequence"/>
</dbReference>
<dbReference type="AlphaFoldDB" id="A0A1T5DU70"/>
<keyword evidence="2" id="KW-1185">Reference proteome</keyword>
<accession>A0A1T5DU70</accession>